<accession>A0A7W7QXB6</accession>
<comment type="caution">
    <text evidence="3">The sequence shown here is derived from an EMBL/GenBank/DDBJ whole genome shotgun (WGS) entry which is preliminary data.</text>
</comment>
<proteinExistence type="predicted"/>
<dbReference type="Proteomes" id="UP000540506">
    <property type="component" value="Unassembled WGS sequence"/>
</dbReference>
<protein>
    <submittedName>
        <fullName evidence="3">Uncharacterized protein</fullName>
    </submittedName>
</protein>
<evidence type="ECO:0000313" key="3">
    <source>
        <dbReference type="EMBL" id="MBB4921498.1"/>
    </source>
</evidence>
<feature type="transmembrane region" description="Helical" evidence="2">
    <location>
        <begin position="21"/>
        <end position="41"/>
    </location>
</feature>
<dbReference type="RefSeq" id="WP_246559888.1">
    <property type="nucleotide sequence ID" value="NZ_JACHJV010000001.1"/>
</dbReference>
<keyword evidence="2" id="KW-1133">Transmembrane helix</keyword>
<feature type="transmembrane region" description="Helical" evidence="2">
    <location>
        <begin position="61"/>
        <end position="83"/>
    </location>
</feature>
<feature type="region of interest" description="Disordered" evidence="1">
    <location>
        <begin position="190"/>
        <end position="218"/>
    </location>
</feature>
<gene>
    <name evidence="3" type="ORF">FHR34_000491</name>
</gene>
<keyword evidence="2" id="KW-0812">Transmembrane</keyword>
<evidence type="ECO:0000313" key="4">
    <source>
        <dbReference type="Proteomes" id="UP000540506"/>
    </source>
</evidence>
<feature type="transmembrane region" description="Helical" evidence="2">
    <location>
        <begin position="144"/>
        <end position="167"/>
    </location>
</feature>
<organism evidence="3 4">
    <name type="scientific">Kitasatospora kifunensis</name>
    <name type="common">Streptomyces kifunensis</name>
    <dbReference type="NCBI Taxonomy" id="58351"/>
    <lineage>
        <taxon>Bacteria</taxon>
        <taxon>Bacillati</taxon>
        <taxon>Actinomycetota</taxon>
        <taxon>Actinomycetes</taxon>
        <taxon>Kitasatosporales</taxon>
        <taxon>Streptomycetaceae</taxon>
        <taxon>Kitasatospora</taxon>
    </lineage>
</organism>
<reference evidence="3 4" key="1">
    <citation type="submission" date="2020-08" db="EMBL/GenBank/DDBJ databases">
        <title>Sequencing the genomes of 1000 actinobacteria strains.</title>
        <authorList>
            <person name="Klenk H.-P."/>
        </authorList>
    </citation>
    <scope>NUCLEOTIDE SEQUENCE [LARGE SCALE GENOMIC DNA]</scope>
    <source>
        <strain evidence="3 4">DSM 41654</strain>
    </source>
</reference>
<feature type="transmembrane region" description="Helical" evidence="2">
    <location>
        <begin position="103"/>
        <end position="124"/>
    </location>
</feature>
<keyword evidence="4" id="KW-1185">Reference proteome</keyword>
<dbReference type="EMBL" id="JACHJV010000001">
    <property type="protein sequence ID" value="MBB4921498.1"/>
    <property type="molecule type" value="Genomic_DNA"/>
</dbReference>
<evidence type="ECO:0000256" key="2">
    <source>
        <dbReference type="SAM" id="Phobius"/>
    </source>
</evidence>
<keyword evidence="2" id="KW-0472">Membrane</keyword>
<sequence>MVTSGTPTAAAVRESSPPARWVVRVAHIAALTTLPSGIWRIAMGLGIPVGFDTRGLDIPGWFSLLCIALSLGAEGLSLLTLGLVKPWGEVVPRWIPFIGGRRVAPLAAVIPASLGAAVLMLLVIPNARGFGGAQGAPTGPALVVMDACYAPLLLWGPLLAVVTISYYRRRLSRAGAGNLVVADPDPLDSFGQTSTAAPSASTSSGTNGAATPRSVARP</sequence>
<name>A0A7W7QXB6_KITKI</name>
<feature type="compositionally biased region" description="Low complexity" evidence="1">
    <location>
        <begin position="193"/>
        <end position="212"/>
    </location>
</feature>
<evidence type="ECO:0000256" key="1">
    <source>
        <dbReference type="SAM" id="MobiDB-lite"/>
    </source>
</evidence>
<dbReference type="AlphaFoldDB" id="A0A7W7QXB6"/>